<protein>
    <submittedName>
        <fullName evidence="1">Uncharacterized protein</fullName>
    </submittedName>
</protein>
<evidence type="ECO:0000313" key="2">
    <source>
        <dbReference type="Proteomes" id="UP001583172"/>
    </source>
</evidence>
<name>A0ABR3V2H3_HUMIN</name>
<dbReference type="Proteomes" id="UP001583172">
    <property type="component" value="Unassembled WGS sequence"/>
</dbReference>
<accession>A0ABR3V2H3</accession>
<evidence type="ECO:0000313" key="1">
    <source>
        <dbReference type="EMBL" id="KAL1835969.1"/>
    </source>
</evidence>
<keyword evidence="2" id="KW-1185">Reference proteome</keyword>
<organism evidence="1 2">
    <name type="scientific">Humicola insolens</name>
    <name type="common">Soft-rot fungus</name>
    <dbReference type="NCBI Taxonomy" id="85995"/>
    <lineage>
        <taxon>Eukaryota</taxon>
        <taxon>Fungi</taxon>
        <taxon>Dikarya</taxon>
        <taxon>Ascomycota</taxon>
        <taxon>Pezizomycotina</taxon>
        <taxon>Sordariomycetes</taxon>
        <taxon>Sordariomycetidae</taxon>
        <taxon>Sordariales</taxon>
        <taxon>Chaetomiaceae</taxon>
        <taxon>Mycothermus</taxon>
    </lineage>
</organism>
<proteinExistence type="predicted"/>
<sequence>MLVRGIVWRGNGVDGTERRSGGGMGRLTILTLLVAGKLSVTILEELMVDGGSSFFRGFGGTLSARKFEGLMCANWAPHPISFVGGEWSGRTGRRKILVLIRTDPQPFQAVRASFQKHGPPQLEFPSHFFQLDFCSFLSTRPEQHHRHSFCRQPRGM</sequence>
<reference evidence="1 2" key="1">
    <citation type="journal article" date="2024" name="Commun. Biol.">
        <title>Comparative genomic analysis of thermophilic fungi reveals convergent evolutionary adaptations and gene losses.</title>
        <authorList>
            <person name="Steindorff A.S."/>
            <person name="Aguilar-Pontes M.V."/>
            <person name="Robinson A.J."/>
            <person name="Andreopoulos B."/>
            <person name="LaButti K."/>
            <person name="Kuo A."/>
            <person name="Mondo S."/>
            <person name="Riley R."/>
            <person name="Otillar R."/>
            <person name="Haridas S."/>
            <person name="Lipzen A."/>
            <person name="Grimwood J."/>
            <person name="Schmutz J."/>
            <person name="Clum A."/>
            <person name="Reid I.D."/>
            <person name="Moisan M.C."/>
            <person name="Butler G."/>
            <person name="Nguyen T.T.M."/>
            <person name="Dewar K."/>
            <person name="Conant G."/>
            <person name="Drula E."/>
            <person name="Henrissat B."/>
            <person name="Hansel C."/>
            <person name="Singer S."/>
            <person name="Hutchinson M.I."/>
            <person name="de Vries R.P."/>
            <person name="Natvig D.O."/>
            <person name="Powell A.J."/>
            <person name="Tsang A."/>
            <person name="Grigoriev I.V."/>
        </authorList>
    </citation>
    <scope>NUCLEOTIDE SEQUENCE [LARGE SCALE GENOMIC DNA]</scope>
    <source>
        <strain evidence="1 2">CBS 620.91</strain>
    </source>
</reference>
<comment type="caution">
    <text evidence="1">The sequence shown here is derived from an EMBL/GenBank/DDBJ whole genome shotgun (WGS) entry which is preliminary data.</text>
</comment>
<dbReference type="EMBL" id="JAZGSY010000492">
    <property type="protein sequence ID" value="KAL1835969.1"/>
    <property type="molecule type" value="Genomic_DNA"/>
</dbReference>
<gene>
    <name evidence="1" type="ORF">VTJ49DRAFT_5757</name>
</gene>